<accession>A0A3B0N8C8</accession>
<name>A0A3B0N8C8_THEAN</name>
<gene>
    <name evidence="2" type="ORF">TAT_000144300</name>
    <name evidence="3" type="ORF">TAV_000144300</name>
</gene>
<feature type="compositionally biased region" description="Basic and acidic residues" evidence="1">
    <location>
        <begin position="1"/>
        <end position="25"/>
    </location>
</feature>
<dbReference type="EMBL" id="UIVT01000002">
    <property type="protein sequence ID" value="SVP90732.1"/>
    <property type="molecule type" value="Genomic_DNA"/>
</dbReference>
<dbReference type="AlphaFoldDB" id="A0A3B0N8C8"/>
<proteinExistence type="predicted"/>
<dbReference type="VEuPathDB" id="PiroplasmaDB:TA14770"/>
<sequence>MVDVDPKESKENDNAKSDYESDKNKLGSSEGPNLSFYECPTAAASIQGFGEGSGYNTNSLDSDQEYNCYETVGKSDLLQLSTEGGSVSLSQFTKATGGYFAGYRAVLYQDENSFNYNQSDSFSVNYTQVNTENLPMVEQTNHFANPGFVSSNFTVENSSPAPQPTVTSVRSENFVERNEFPQGSNSLSPLANTVVQNSMLPAVMESSGTSANYSLAVGGASSGVSYVPEGFDTITVPRYRPVEVVDRTVEVPVIHHIDTFVPKKEIQEVESYVKKPYTKYLDKVVEVPQVHYSDKIVEVPEYHEITKTVPKLEVKEKTNYVPKVEVKVVPKYVEVPVVKIVDKYEEYEEVEEVVKHVEKVEVVEVPREVVKHVVKPVRKIVEKEKIVPVYEHRDVPVEKIKYVPKVETIEHIREVPRVVDVPVPYNVPKHQYVDQPYLVPKYRDVPVAVPVCKTVKPVYEYKGPTNYVDVPVHKPYFVIHDHLNFKPVGAFNGKNEGSFTVGNNGSFVTGTNTNNGFNSENTFTPNSNPGHFPNGSFNVTDNLNENFGNSGLLGESVSYKVVGMSKVDLDKMNSEEKKMAQVKLDEALNNPNFQVYKNSLKTSNPFDTTNNNFNAPNFTFNPPPNFKFTPNSPNGAFNNSWQQQPNTAGPTFSNAWNQVPNTNPGMANNGTTQNNNPTTFEVPKNNNFDDSKNPNLGPNWNKFGSFGNRNDSTNWSKWSPEFGSRYPSSSWNKWNNNNLSGNFFENNLNNKYKFDGNYSSSNLFNWTDKLFQFFKGSKSPENSFNSNGSLQNPNDLKLSNNSPTSTRDKPVNGTHVFPGTGSTRNVWNRANYNLVQESFRNWKVPNMHLDLERNTPTNRLLFKDSKDNYHMSSGSGSVGHRALKGSNPYPASESNTPKVH</sequence>
<organism evidence="3">
    <name type="scientific">Theileria annulata</name>
    <dbReference type="NCBI Taxonomy" id="5874"/>
    <lineage>
        <taxon>Eukaryota</taxon>
        <taxon>Sar</taxon>
        <taxon>Alveolata</taxon>
        <taxon>Apicomplexa</taxon>
        <taxon>Aconoidasida</taxon>
        <taxon>Piroplasmida</taxon>
        <taxon>Theileriidae</taxon>
        <taxon>Theileria</taxon>
    </lineage>
</organism>
<dbReference type="InterPro" id="IPR022086">
    <property type="entry name" value="IMCp"/>
</dbReference>
<feature type="compositionally biased region" description="Polar residues" evidence="1">
    <location>
        <begin position="782"/>
        <end position="805"/>
    </location>
</feature>
<dbReference type="EMBL" id="UIVS01000002">
    <property type="protein sequence ID" value="SVP91256.1"/>
    <property type="molecule type" value="Genomic_DNA"/>
</dbReference>
<dbReference type="Pfam" id="PF12314">
    <property type="entry name" value="IMCp"/>
    <property type="match status" value="1"/>
</dbReference>
<feature type="region of interest" description="Disordered" evidence="1">
    <location>
        <begin position="782"/>
        <end position="822"/>
    </location>
</feature>
<evidence type="ECO:0000256" key="1">
    <source>
        <dbReference type="SAM" id="MobiDB-lite"/>
    </source>
</evidence>
<protein>
    <submittedName>
        <fullName evidence="3">Inner membrane complex protein, putative</fullName>
    </submittedName>
</protein>
<evidence type="ECO:0000313" key="2">
    <source>
        <dbReference type="EMBL" id="SVP90732.1"/>
    </source>
</evidence>
<feature type="region of interest" description="Disordered" evidence="1">
    <location>
        <begin position="1"/>
        <end position="32"/>
    </location>
</feature>
<reference evidence="3" key="1">
    <citation type="submission" date="2018-07" db="EMBL/GenBank/DDBJ databases">
        <authorList>
            <person name="Quirk P.G."/>
            <person name="Krulwich T.A."/>
        </authorList>
    </citation>
    <scope>NUCLEOTIDE SEQUENCE</scope>
    <source>
        <strain evidence="3">Anand</strain>
    </source>
</reference>
<feature type="region of interest" description="Disordered" evidence="1">
    <location>
        <begin position="871"/>
        <end position="900"/>
    </location>
</feature>
<evidence type="ECO:0000313" key="3">
    <source>
        <dbReference type="EMBL" id="SVP91256.1"/>
    </source>
</evidence>